<dbReference type="PANTHER" id="PTHR45947">
    <property type="entry name" value="SULFOQUINOVOSYL TRANSFERASE SQD2"/>
    <property type="match status" value="1"/>
</dbReference>
<evidence type="ECO:0000259" key="2">
    <source>
        <dbReference type="Pfam" id="PF13439"/>
    </source>
</evidence>
<dbReference type="GO" id="GO:0016757">
    <property type="term" value="F:glycosyltransferase activity"/>
    <property type="evidence" value="ECO:0007669"/>
    <property type="project" value="InterPro"/>
</dbReference>
<name>A0A923SHE6_9BACT</name>
<dbReference type="InterPro" id="IPR028098">
    <property type="entry name" value="Glyco_trans_4-like_N"/>
</dbReference>
<dbReference type="InterPro" id="IPR001296">
    <property type="entry name" value="Glyco_trans_1"/>
</dbReference>
<dbReference type="PANTHER" id="PTHR45947:SF15">
    <property type="entry name" value="TEICHURONIC ACID BIOSYNTHESIS GLYCOSYLTRANSFERASE TUAC-RELATED"/>
    <property type="match status" value="1"/>
</dbReference>
<dbReference type="InterPro" id="IPR050194">
    <property type="entry name" value="Glycosyltransferase_grp1"/>
</dbReference>
<evidence type="ECO:0000259" key="1">
    <source>
        <dbReference type="Pfam" id="PF00534"/>
    </source>
</evidence>
<dbReference type="Proteomes" id="UP000603640">
    <property type="component" value="Unassembled WGS sequence"/>
</dbReference>
<gene>
    <name evidence="3" type="ORF">H8S84_02045</name>
</gene>
<keyword evidence="4" id="KW-1185">Reference proteome</keyword>
<dbReference type="EMBL" id="JACRVF010000001">
    <property type="protein sequence ID" value="MBC5991613.1"/>
    <property type="molecule type" value="Genomic_DNA"/>
</dbReference>
<proteinExistence type="predicted"/>
<comment type="caution">
    <text evidence="3">The sequence shown here is derived from an EMBL/GenBank/DDBJ whole genome shotgun (WGS) entry which is preliminary data.</text>
</comment>
<sequence length="418" mass="47373">MHILIVPSEEFLPKDNHLLGIFQRDQAQALADYGVKVGVIGVSLRYSIFMICKAIVYKAFLLKGTNSLYVLPLAKLFKLLFKALGRNIYFIHEKSAKYNVLRATGFYWPYPNNDYTLYSWGHTFDMAIKEYISEYGRPDIIHAHNAHFAGIAANMFHNNYNIPFVITEHSSEHARNLIPSAYVDKIKSAYNNSSNVIAVSMQLGLLLESQYALDRSCAIVPNIIDKLFETLDNNIGFRPTETFTFLNIASLDENKNHKLLIKSFAKFHSKYTESILKIIGDGPLYEELIYLANELSLTSNIIFLGRLSREEVLNELLSCSTFVLSSNYETFGVVLIEALACGKPVIATKCGGPESIVKEYNGMLIPTDSEEELIYAMKKMYHSISEYDSHEIRRCCLEKYGSNAVVGSLVEHYNEILN</sequence>
<dbReference type="Pfam" id="PF00534">
    <property type="entry name" value="Glycos_transf_1"/>
    <property type="match status" value="1"/>
</dbReference>
<evidence type="ECO:0000313" key="4">
    <source>
        <dbReference type="Proteomes" id="UP000603640"/>
    </source>
</evidence>
<feature type="domain" description="Glycosyl transferase family 1" evidence="1">
    <location>
        <begin position="238"/>
        <end position="383"/>
    </location>
</feature>
<reference evidence="3" key="1">
    <citation type="submission" date="2020-08" db="EMBL/GenBank/DDBJ databases">
        <title>Pontibacter sp. SD6 16S ribosomal RNA gene Genome sequencing and assembly.</title>
        <authorList>
            <person name="Kang M."/>
        </authorList>
    </citation>
    <scope>NUCLEOTIDE SEQUENCE</scope>
    <source>
        <strain evidence="3">SD6</strain>
    </source>
</reference>
<dbReference type="Pfam" id="PF13439">
    <property type="entry name" value="Glyco_transf_4"/>
    <property type="match status" value="1"/>
</dbReference>
<dbReference type="AlphaFoldDB" id="A0A923SHE6"/>
<feature type="domain" description="Glycosyltransferase subfamily 4-like N-terminal" evidence="2">
    <location>
        <begin position="111"/>
        <end position="225"/>
    </location>
</feature>
<dbReference type="Gene3D" id="3.40.50.2000">
    <property type="entry name" value="Glycogen Phosphorylase B"/>
    <property type="match status" value="2"/>
</dbReference>
<accession>A0A923SHE6</accession>
<dbReference type="RefSeq" id="WP_187065612.1">
    <property type="nucleotide sequence ID" value="NZ_JACRVF010000001.1"/>
</dbReference>
<dbReference type="SUPFAM" id="SSF53756">
    <property type="entry name" value="UDP-Glycosyltransferase/glycogen phosphorylase"/>
    <property type="match status" value="1"/>
</dbReference>
<protein>
    <submittedName>
        <fullName evidence="3">Glycosyltransferase</fullName>
    </submittedName>
</protein>
<evidence type="ECO:0000313" key="3">
    <source>
        <dbReference type="EMBL" id="MBC5991613.1"/>
    </source>
</evidence>
<organism evidence="3 4">
    <name type="scientific">Pontibacter cellulosilyticus</name>
    <dbReference type="NCBI Taxonomy" id="1720253"/>
    <lineage>
        <taxon>Bacteria</taxon>
        <taxon>Pseudomonadati</taxon>
        <taxon>Bacteroidota</taxon>
        <taxon>Cytophagia</taxon>
        <taxon>Cytophagales</taxon>
        <taxon>Hymenobacteraceae</taxon>
        <taxon>Pontibacter</taxon>
    </lineage>
</organism>